<proteinExistence type="predicted"/>
<dbReference type="RefSeq" id="WP_011584780.1">
    <property type="nucleotide sequence ID" value="NC_008255.1"/>
</dbReference>
<dbReference type="AlphaFoldDB" id="A0A6N4SQP7"/>
<protein>
    <submittedName>
        <fullName evidence="1">Uncharacterized protein</fullName>
    </submittedName>
</protein>
<organism evidence="1 2">
    <name type="scientific">Cytophaga hutchinsonii (strain ATCC 33406 / DSM 1761 / CIP 103989 / NBRC 15051 / NCIMB 9469 / D465)</name>
    <dbReference type="NCBI Taxonomy" id="269798"/>
    <lineage>
        <taxon>Bacteria</taxon>
        <taxon>Pseudomonadati</taxon>
        <taxon>Bacteroidota</taxon>
        <taxon>Cytophagia</taxon>
        <taxon>Cytophagales</taxon>
        <taxon>Cytophagaceae</taxon>
        <taxon>Cytophaga</taxon>
    </lineage>
</organism>
<evidence type="ECO:0000313" key="2">
    <source>
        <dbReference type="Proteomes" id="UP000001822"/>
    </source>
</evidence>
<keyword evidence="2" id="KW-1185">Reference proteome</keyword>
<name>A0A6N4SQP7_CYTH3</name>
<dbReference type="KEGG" id="chu:CHU_1394"/>
<dbReference type="OrthoDB" id="964134at2"/>
<evidence type="ECO:0000313" key="1">
    <source>
        <dbReference type="EMBL" id="ABG58665.1"/>
    </source>
</evidence>
<sequence length="86" mass="9253">MKLINADISSVNMATCGYLCPSCEGKTFMDDGSPCSWCQPALAPAAAKKIITDEEWIESVHFGPCCSDPAVANESATDHTKKDRNK</sequence>
<gene>
    <name evidence="1" type="ordered locus">CHU_1394</name>
</gene>
<accession>A0A6N4SQP7</accession>
<reference evidence="1 2" key="1">
    <citation type="journal article" date="2007" name="Appl. Environ. Microbiol.">
        <title>Genome sequence of the cellulolytic gliding bacterium Cytophaga hutchinsonii.</title>
        <authorList>
            <person name="Xie G."/>
            <person name="Bruce D.C."/>
            <person name="Challacombe J.F."/>
            <person name="Chertkov O."/>
            <person name="Detter J.C."/>
            <person name="Gilna P."/>
            <person name="Han C.S."/>
            <person name="Lucas S."/>
            <person name="Misra M."/>
            <person name="Myers G.L."/>
            <person name="Richardson P."/>
            <person name="Tapia R."/>
            <person name="Thayer N."/>
            <person name="Thompson L.S."/>
            <person name="Brettin T.S."/>
            <person name="Henrissat B."/>
            <person name="Wilson D.B."/>
            <person name="McBride M.J."/>
        </authorList>
    </citation>
    <scope>NUCLEOTIDE SEQUENCE [LARGE SCALE GENOMIC DNA]</scope>
    <source>
        <strain evidence="2">ATCC 33406 / DSM 1761 / CIP 103989 / NBRC 15051 / NCIMB 9469 / D465</strain>
    </source>
</reference>
<dbReference type="Proteomes" id="UP000001822">
    <property type="component" value="Chromosome"/>
</dbReference>
<dbReference type="EMBL" id="CP000383">
    <property type="protein sequence ID" value="ABG58665.1"/>
    <property type="molecule type" value="Genomic_DNA"/>
</dbReference>